<feature type="region of interest" description="Disordered" evidence="1">
    <location>
        <begin position="1"/>
        <end position="63"/>
    </location>
</feature>
<accession>A0ABQ9ZKF4</accession>
<organism evidence="3 5">
    <name type="scientific">Daphnia magna</name>
    <dbReference type="NCBI Taxonomy" id="35525"/>
    <lineage>
        <taxon>Eukaryota</taxon>
        <taxon>Metazoa</taxon>
        <taxon>Ecdysozoa</taxon>
        <taxon>Arthropoda</taxon>
        <taxon>Crustacea</taxon>
        <taxon>Branchiopoda</taxon>
        <taxon>Diplostraca</taxon>
        <taxon>Cladocera</taxon>
        <taxon>Anomopoda</taxon>
        <taxon>Daphniidae</taxon>
        <taxon>Daphnia</taxon>
    </lineage>
</organism>
<feature type="compositionally biased region" description="Basic and acidic residues" evidence="1">
    <location>
        <begin position="42"/>
        <end position="55"/>
    </location>
</feature>
<evidence type="ECO:0000313" key="5">
    <source>
        <dbReference type="Proteomes" id="UP001234178"/>
    </source>
</evidence>
<dbReference type="EMBL" id="JAOYFB010000004">
    <property type="protein sequence ID" value="KAK4013411.1"/>
    <property type="molecule type" value="Genomic_DNA"/>
</dbReference>
<feature type="compositionally biased region" description="Polar residues" evidence="1">
    <location>
        <begin position="25"/>
        <end position="36"/>
    </location>
</feature>
<protein>
    <submittedName>
        <fullName evidence="3">Uncharacterized protein</fullName>
    </submittedName>
</protein>
<proteinExistence type="predicted"/>
<evidence type="ECO:0000313" key="4">
    <source>
        <dbReference type="EMBL" id="KAK4013411.1"/>
    </source>
</evidence>
<sequence>MDQTDARTHGGRSSAGSRQEEHTGNVASRSDNQSNARPGWSRQDRHSPNAVRRESSQTPDVST</sequence>
<keyword evidence="5" id="KW-1185">Reference proteome</keyword>
<evidence type="ECO:0000313" key="3">
    <source>
        <dbReference type="EMBL" id="KAK4013401.1"/>
    </source>
</evidence>
<evidence type="ECO:0000313" key="2">
    <source>
        <dbReference type="EMBL" id="KAK4013367.1"/>
    </source>
</evidence>
<name>A0ABQ9ZKF4_9CRUS</name>
<gene>
    <name evidence="2" type="ORF">OUZ56_025704</name>
    <name evidence="3" type="ORF">OUZ56_025943</name>
    <name evidence="4" type="ORF">OUZ56_025961</name>
</gene>
<dbReference type="Proteomes" id="UP001234178">
    <property type="component" value="Unassembled WGS sequence"/>
</dbReference>
<evidence type="ECO:0000256" key="1">
    <source>
        <dbReference type="SAM" id="MobiDB-lite"/>
    </source>
</evidence>
<dbReference type="EMBL" id="JAOYFB010000004">
    <property type="protein sequence ID" value="KAK4013401.1"/>
    <property type="molecule type" value="Genomic_DNA"/>
</dbReference>
<dbReference type="EMBL" id="JAOYFB010000004">
    <property type="protein sequence ID" value="KAK4013367.1"/>
    <property type="molecule type" value="Genomic_DNA"/>
</dbReference>
<comment type="caution">
    <text evidence="3">The sequence shown here is derived from an EMBL/GenBank/DDBJ whole genome shotgun (WGS) entry which is preliminary data.</text>
</comment>
<reference evidence="3 5" key="1">
    <citation type="journal article" date="2023" name="Nucleic Acids Res.">
        <title>The hologenome of Daphnia magna reveals possible DNA methylation and microbiome-mediated evolution of the host genome.</title>
        <authorList>
            <person name="Chaturvedi A."/>
            <person name="Li X."/>
            <person name="Dhandapani V."/>
            <person name="Marshall H."/>
            <person name="Kissane S."/>
            <person name="Cuenca-Cambronero M."/>
            <person name="Asole G."/>
            <person name="Calvet F."/>
            <person name="Ruiz-Romero M."/>
            <person name="Marangio P."/>
            <person name="Guigo R."/>
            <person name="Rago D."/>
            <person name="Mirbahai L."/>
            <person name="Eastwood N."/>
            <person name="Colbourne J.K."/>
            <person name="Zhou J."/>
            <person name="Mallon E."/>
            <person name="Orsini L."/>
        </authorList>
    </citation>
    <scope>NUCLEOTIDE SEQUENCE [LARGE SCALE GENOMIC DNA]</scope>
    <source>
        <strain evidence="3">LRV0_1</strain>
    </source>
</reference>